<evidence type="ECO:0000313" key="1">
    <source>
        <dbReference type="EMBL" id="OON22880.1"/>
    </source>
</evidence>
<evidence type="ECO:0000313" key="2">
    <source>
        <dbReference type="Proteomes" id="UP000243686"/>
    </source>
</evidence>
<sequence length="117" mass="12587">MGIAGTGTLSGDITFDPLGYTFVFINNFSTAGKALLSKSRLRDKGYSSIELLYYNSAFMIPFLLVVTALTSNVFQNIIVTAVASAMYVAATYRKQPQESGVEVAARKMESTVLSVPA</sequence>
<organism evidence="1 2">
    <name type="scientific">Opisthorchis viverrini</name>
    <name type="common">Southeast Asian liver fluke</name>
    <dbReference type="NCBI Taxonomy" id="6198"/>
    <lineage>
        <taxon>Eukaryota</taxon>
        <taxon>Metazoa</taxon>
        <taxon>Spiralia</taxon>
        <taxon>Lophotrochozoa</taxon>
        <taxon>Platyhelminthes</taxon>
        <taxon>Trematoda</taxon>
        <taxon>Digenea</taxon>
        <taxon>Opisthorchiida</taxon>
        <taxon>Opisthorchiata</taxon>
        <taxon>Opisthorchiidae</taxon>
        <taxon>Opisthorchis</taxon>
    </lineage>
</organism>
<keyword evidence="2" id="KW-1185">Reference proteome</keyword>
<feature type="non-terminal residue" evidence="1">
    <location>
        <position position="117"/>
    </location>
</feature>
<accession>A0A1S8X822</accession>
<proteinExistence type="predicted"/>
<gene>
    <name evidence="1" type="ORF">X801_01214</name>
</gene>
<name>A0A1S8X822_OPIVI</name>
<protein>
    <submittedName>
        <fullName evidence="1">Uncharacterized protein</fullName>
    </submittedName>
</protein>
<dbReference type="EMBL" id="KV891661">
    <property type="protein sequence ID" value="OON22880.1"/>
    <property type="molecule type" value="Genomic_DNA"/>
</dbReference>
<reference evidence="1 2" key="1">
    <citation type="submission" date="2015-03" db="EMBL/GenBank/DDBJ databases">
        <title>Draft genome of the nematode, Opisthorchis viverrini.</title>
        <authorList>
            <person name="Mitreva M."/>
        </authorList>
    </citation>
    <scope>NUCLEOTIDE SEQUENCE [LARGE SCALE GENOMIC DNA]</scope>
    <source>
        <strain evidence="1">Khon Kaen</strain>
    </source>
</reference>
<dbReference type="Proteomes" id="UP000243686">
    <property type="component" value="Unassembled WGS sequence"/>
</dbReference>
<dbReference type="AlphaFoldDB" id="A0A1S8X822"/>